<dbReference type="Pfam" id="PF02891">
    <property type="entry name" value="zf-MIZ"/>
    <property type="match status" value="1"/>
</dbReference>
<feature type="compositionally biased region" description="Polar residues" evidence="4">
    <location>
        <begin position="97"/>
        <end position="110"/>
    </location>
</feature>
<comment type="caution">
    <text evidence="6">The sequence shown here is derived from an EMBL/GenBank/DDBJ whole genome shotgun (WGS) entry which is preliminary data.</text>
</comment>
<feature type="region of interest" description="Disordered" evidence="4">
    <location>
        <begin position="92"/>
        <end position="111"/>
    </location>
</feature>
<dbReference type="InterPro" id="IPR013083">
    <property type="entry name" value="Znf_RING/FYVE/PHD"/>
</dbReference>
<dbReference type="InterPro" id="IPR004181">
    <property type="entry name" value="Znf_MIZ"/>
</dbReference>
<keyword evidence="1" id="KW-0479">Metal-binding</keyword>
<reference evidence="6" key="1">
    <citation type="submission" date="2016-09" db="EMBL/GenBank/DDBJ databases">
        <authorList>
            <person name="Hebert L."/>
            <person name="Moumen B."/>
        </authorList>
    </citation>
    <scope>NUCLEOTIDE SEQUENCE [LARGE SCALE GENOMIC DNA]</scope>
    <source>
        <strain evidence="6">OVI</strain>
    </source>
</reference>
<dbReference type="GO" id="GO:0061665">
    <property type="term" value="F:SUMO ligase activity"/>
    <property type="evidence" value="ECO:0007669"/>
    <property type="project" value="TreeGrafter"/>
</dbReference>
<dbReference type="GO" id="GO:0000785">
    <property type="term" value="C:chromatin"/>
    <property type="evidence" value="ECO:0007669"/>
    <property type="project" value="TreeGrafter"/>
</dbReference>
<dbReference type="AlphaFoldDB" id="A0A1G4I4L5"/>
<accession>A0A1G4I4L5</accession>
<dbReference type="VEuPathDB" id="TriTrypDB:TEOVI_000595100"/>
<evidence type="ECO:0000256" key="1">
    <source>
        <dbReference type="ARBA" id="ARBA00022723"/>
    </source>
</evidence>
<dbReference type="GeneID" id="92379890"/>
<evidence type="ECO:0000313" key="6">
    <source>
        <dbReference type="EMBL" id="SCU66678.1"/>
    </source>
</evidence>
<dbReference type="RefSeq" id="XP_067078096.1">
    <property type="nucleotide sequence ID" value="XM_067221995.1"/>
</dbReference>
<feature type="compositionally biased region" description="Low complexity" evidence="4">
    <location>
        <begin position="176"/>
        <end position="191"/>
    </location>
</feature>
<feature type="region of interest" description="Disordered" evidence="4">
    <location>
        <begin position="143"/>
        <end position="211"/>
    </location>
</feature>
<dbReference type="Gene3D" id="3.30.40.10">
    <property type="entry name" value="Zinc/RING finger domain, C3HC4 (zinc finger)"/>
    <property type="match status" value="1"/>
</dbReference>
<evidence type="ECO:0000256" key="3">
    <source>
        <dbReference type="ARBA" id="ARBA00022833"/>
    </source>
</evidence>
<dbReference type="EMBL" id="CZPT02000598">
    <property type="protein sequence ID" value="SCU66678.1"/>
    <property type="molecule type" value="Genomic_DNA"/>
</dbReference>
<keyword evidence="3" id="KW-0862">Zinc</keyword>
<evidence type="ECO:0000256" key="2">
    <source>
        <dbReference type="ARBA" id="ARBA00022771"/>
    </source>
</evidence>
<dbReference type="SUPFAM" id="SSF57850">
    <property type="entry name" value="RING/U-box"/>
    <property type="match status" value="1"/>
</dbReference>
<organism evidence="6 7">
    <name type="scientific">Trypanosoma equiperdum</name>
    <dbReference type="NCBI Taxonomy" id="5694"/>
    <lineage>
        <taxon>Eukaryota</taxon>
        <taxon>Discoba</taxon>
        <taxon>Euglenozoa</taxon>
        <taxon>Kinetoplastea</taxon>
        <taxon>Metakinetoplastina</taxon>
        <taxon>Trypanosomatida</taxon>
        <taxon>Trypanosomatidae</taxon>
        <taxon>Trypanosoma</taxon>
    </lineage>
</organism>
<gene>
    <name evidence="6" type="ORF">TEOVI_000595100</name>
</gene>
<keyword evidence="2" id="KW-0863">Zinc-finger</keyword>
<dbReference type="PANTHER" id="PTHR10782">
    <property type="entry name" value="ZINC FINGER MIZ DOMAIN-CONTAINING PROTEIN"/>
    <property type="match status" value="1"/>
</dbReference>
<sequence length="530" mass="59052">MPYPLGSSLWVKCDDGEWWPATVREVETELLLSMGSEYDTCIEFYHDPGNFYPLDSTSGGVRLLHLAVEERDKDEQRLFNVSATKEAVRRLLEERSGTPTASPTEDSQPYSAAEMRYMRSLVDSVSPDSAAVMQNSLKQEGVNISRRNIRRVARKERSSKSKVSRSRTSVEERSTVRLTSSLGSTQSSKSTNPTPPLSCGRSSSSWRRRSGGRGGVEVYGECVFQEAVDAATLDVLRAEVFGNPDRFVLSPLYRFLDVLGAVSVEGESIETTLPSPAAVNEEPPQGFSPSRRVLLVPLSSSSYNHTDGWLESFEFENKRIAMELFVNGLKVVTPPNPSVPSGRESVAVKTTPVADITEMVSGKELFSLRVHFTGLMEDATLWEGYIVAVYVERTGVDLLAERIVSNYHSSPAQREVEGVVDVQVRAVCPITALPLSVPVRACGCEHVQCIELQAVLMHCDRTNVWNCPLCWAPMTPETIAVNYRLKEWLDSNRSRVNKVDFIVETPPGRNLNVVWRKNEPRKIDNIETLE</sequence>
<evidence type="ECO:0000313" key="7">
    <source>
        <dbReference type="Proteomes" id="UP000195570"/>
    </source>
</evidence>
<dbReference type="GO" id="GO:0008270">
    <property type="term" value="F:zinc ion binding"/>
    <property type="evidence" value="ECO:0007669"/>
    <property type="project" value="UniProtKB-KW"/>
</dbReference>
<evidence type="ECO:0000259" key="5">
    <source>
        <dbReference type="Pfam" id="PF02891"/>
    </source>
</evidence>
<feature type="domain" description="SP-RING-type" evidence="5">
    <location>
        <begin position="425"/>
        <end position="472"/>
    </location>
</feature>
<dbReference type="GO" id="GO:0016925">
    <property type="term" value="P:protein sumoylation"/>
    <property type="evidence" value="ECO:0007669"/>
    <property type="project" value="TreeGrafter"/>
</dbReference>
<evidence type="ECO:0000256" key="4">
    <source>
        <dbReference type="SAM" id="MobiDB-lite"/>
    </source>
</evidence>
<keyword evidence="7" id="KW-1185">Reference proteome</keyword>
<proteinExistence type="predicted"/>
<name>A0A1G4I4L5_TRYEQ</name>
<dbReference type="PANTHER" id="PTHR10782:SF4">
    <property type="entry name" value="TONALLI, ISOFORM E"/>
    <property type="match status" value="1"/>
</dbReference>
<dbReference type="Proteomes" id="UP000195570">
    <property type="component" value="Unassembled WGS sequence"/>
</dbReference>
<protein>
    <submittedName>
        <fullName evidence="6">MIZ/SP-RING zinc finger, putative</fullName>
    </submittedName>
</protein>